<comment type="caution">
    <text evidence="7">The sequence shown here is derived from an EMBL/GenBank/DDBJ whole genome shotgun (WGS) entry which is preliminary data.</text>
</comment>
<keyword evidence="1 5" id="KW-0479">Metal-binding</keyword>
<dbReference type="Gene3D" id="3.90.1070.10">
    <property type="match status" value="1"/>
</dbReference>
<keyword evidence="3 5" id="KW-0460">Magnesium</keyword>
<name>A0A2V2MXN2_9EURY</name>
<dbReference type="InterPro" id="IPR006382">
    <property type="entry name" value="PGPase"/>
</dbReference>
<dbReference type="NCBIfam" id="NF002245">
    <property type="entry name" value="PRK01158.1"/>
    <property type="match status" value="1"/>
</dbReference>
<dbReference type="InterPro" id="IPR023214">
    <property type="entry name" value="HAD_sf"/>
</dbReference>
<comment type="catalytic activity">
    <reaction evidence="5">
        <text>2-phosphoglycolate + H2O = glycolate + phosphate</text>
        <dbReference type="Rhea" id="RHEA:14369"/>
        <dbReference type="ChEBI" id="CHEBI:15377"/>
        <dbReference type="ChEBI" id="CHEBI:29805"/>
        <dbReference type="ChEBI" id="CHEBI:43474"/>
        <dbReference type="ChEBI" id="CHEBI:58033"/>
        <dbReference type="EC" id="3.1.3.18"/>
    </reaction>
</comment>
<feature type="binding site" evidence="5">
    <location>
        <position position="178"/>
    </location>
    <ligand>
        <name>Mg(2+)</name>
        <dbReference type="ChEBI" id="CHEBI:18420"/>
    </ligand>
</feature>
<dbReference type="GO" id="GO:0000287">
    <property type="term" value="F:magnesium ion binding"/>
    <property type="evidence" value="ECO:0007669"/>
    <property type="project" value="InterPro"/>
</dbReference>
<comment type="function">
    <text evidence="5">Catalyzes the dephosphorylation of 2-phosphoglycolate.</text>
</comment>
<dbReference type="Proteomes" id="UP000245657">
    <property type="component" value="Unassembled WGS sequence"/>
</dbReference>
<gene>
    <name evidence="7" type="ORF">DK846_09270</name>
</gene>
<comment type="similarity">
    <text evidence="5">Belongs to the archaeal SPP-like hydrolase family.</text>
</comment>
<dbReference type="EC" id="3.1.3.18" evidence="5 6"/>
<accession>A0A2V2MXN2</accession>
<dbReference type="NCBIfam" id="TIGR01482">
    <property type="entry name" value="SPP-subfamily"/>
    <property type="match status" value="1"/>
</dbReference>
<dbReference type="PANTHER" id="PTHR10000:SF8">
    <property type="entry name" value="HAD SUPERFAMILY HYDROLASE-LIKE, TYPE 3"/>
    <property type="match status" value="1"/>
</dbReference>
<feature type="binding site" evidence="5">
    <location>
        <position position="10"/>
    </location>
    <ligand>
        <name>Mg(2+)</name>
        <dbReference type="ChEBI" id="CHEBI:18420"/>
    </ligand>
</feature>
<dbReference type="OrthoDB" id="120822at2157"/>
<dbReference type="HAMAP" id="MF_01419">
    <property type="entry name" value="GPH_hydrolase_arch"/>
    <property type="match status" value="1"/>
</dbReference>
<dbReference type="CDD" id="cd07514">
    <property type="entry name" value="HAD_Pase"/>
    <property type="match status" value="1"/>
</dbReference>
<dbReference type="GO" id="GO:0008967">
    <property type="term" value="F:phosphoglycolate phosphatase activity"/>
    <property type="evidence" value="ECO:0007669"/>
    <property type="project" value="UniProtKB-UniRule"/>
</dbReference>
<evidence type="ECO:0000256" key="5">
    <source>
        <dbReference type="HAMAP-Rule" id="MF_01419"/>
    </source>
</evidence>
<dbReference type="SFLD" id="SFLDG01144">
    <property type="entry name" value="C2.B.4:_PGP_Like"/>
    <property type="match status" value="1"/>
</dbReference>
<protein>
    <recommendedName>
        <fullName evidence="5 6">Phosphoglycolate phosphatase</fullName>
        <shortName evidence="5">PGP</shortName>
        <shortName evidence="5">PGPase</shortName>
        <ecNumber evidence="5 6">3.1.3.18</ecNumber>
    </recommendedName>
</protein>
<dbReference type="SFLD" id="SFLDG01140">
    <property type="entry name" value="C2.B:_Phosphomannomutase_and_P"/>
    <property type="match status" value="1"/>
</dbReference>
<feature type="active site" description="Nucleophile" evidence="5">
    <location>
        <position position="8"/>
    </location>
</feature>
<dbReference type="NCBIfam" id="TIGR01487">
    <property type="entry name" value="Pglycolate_arch"/>
    <property type="match status" value="1"/>
</dbReference>
<feature type="binding site" evidence="5">
    <location>
        <position position="8"/>
    </location>
    <ligand>
        <name>Mg(2+)</name>
        <dbReference type="ChEBI" id="CHEBI:18420"/>
    </ligand>
</feature>
<dbReference type="InterPro" id="IPR036412">
    <property type="entry name" value="HAD-like_sf"/>
</dbReference>
<dbReference type="EMBL" id="QGMY01000007">
    <property type="protein sequence ID" value="PWR72169.1"/>
    <property type="molecule type" value="Genomic_DNA"/>
</dbReference>
<dbReference type="GO" id="GO:0005829">
    <property type="term" value="C:cytosol"/>
    <property type="evidence" value="ECO:0007669"/>
    <property type="project" value="TreeGrafter"/>
</dbReference>
<dbReference type="PANTHER" id="PTHR10000">
    <property type="entry name" value="PHOSPHOSERINE PHOSPHATASE"/>
    <property type="match status" value="1"/>
</dbReference>
<keyword evidence="2 5" id="KW-0378">Hydrolase</keyword>
<evidence type="ECO:0000256" key="6">
    <source>
        <dbReference type="NCBIfam" id="TIGR01487"/>
    </source>
</evidence>
<evidence type="ECO:0000256" key="2">
    <source>
        <dbReference type="ARBA" id="ARBA00022801"/>
    </source>
</evidence>
<dbReference type="SFLD" id="SFLDF00446">
    <property type="entry name" value="phosphoglycolate_phosphatase_3"/>
    <property type="match status" value="1"/>
</dbReference>
<reference evidence="7 8" key="1">
    <citation type="submission" date="2018-05" db="EMBL/GenBank/DDBJ databases">
        <title>Draft genome of Methanospirillum lacunae Ki8-1.</title>
        <authorList>
            <person name="Dueholm M.S."/>
            <person name="Nielsen P.H."/>
            <person name="Bakmann L.F."/>
            <person name="Otzen D.E."/>
        </authorList>
    </citation>
    <scope>NUCLEOTIDE SEQUENCE [LARGE SCALE GENOMIC DNA]</scope>
    <source>
        <strain evidence="7 8">Ki8-1</strain>
    </source>
</reference>
<evidence type="ECO:0000256" key="1">
    <source>
        <dbReference type="ARBA" id="ARBA00022723"/>
    </source>
</evidence>
<keyword evidence="8" id="KW-1185">Reference proteome</keyword>
<dbReference type="Pfam" id="PF08282">
    <property type="entry name" value="Hydrolase_3"/>
    <property type="match status" value="2"/>
</dbReference>
<dbReference type="Gene3D" id="3.40.50.1000">
    <property type="entry name" value="HAD superfamily/HAD-like"/>
    <property type="match status" value="1"/>
</dbReference>
<dbReference type="SUPFAM" id="SSF56784">
    <property type="entry name" value="HAD-like"/>
    <property type="match status" value="1"/>
</dbReference>
<proteinExistence type="inferred from homology"/>
<evidence type="ECO:0000256" key="3">
    <source>
        <dbReference type="ARBA" id="ARBA00022842"/>
    </source>
</evidence>
<evidence type="ECO:0000256" key="4">
    <source>
        <dbReference type="ARBA" id="ARBA00023277"/>
    </source>
</evidence>
<sequence>MLRAVITDIDGTLTDERRRLSTCAIETIRKLQDNGVQVVLASGNTSCILKGLSKLIGTSGTFIGENGGVYRVGFTGDLKILPNRQIALDALDLLTRHFQEQGITLDMYSPRERFADVAFARNVPVDEVRTLLADWNVSVLDTNFAIHIQEKGFSKGSAFRHIAGDLDIPLSDFLAIGDSENDTDMIQASGTGCCVANAVQEVKQAADYVSSIPYGEGFVEVMTRFFPHILER</sequence>
<dbReference type="SFLD" id="SFLDS00003">
    <property type="entry name" value="Haloacid_Dehalogenase"/>
    <property type="match status" value="1"/>
</dbReference>
<evidence type="ECO:0000313" key="8">
    <source>
        <dbReference type="Proteomes" id="UP000245657"/>
    </source>
</evidence>
<feature type="binding site" evidence="5">
    <location>
        <position position="182"/>
    </location>
    <ligand>
        <name>Mg(2+)</name>
        <dbReference type="ChEBI" id="CHEBI:18420"/>
    </ligand>
</feature>
<dbReference type="GeneID" id="97547963"/>
<feature type="binding site" evidence="5">
    <location>
        <position position="155"/>
    </location>
    <ligand>
        <name>substrate</name>
    </ligand>
</feature>
<dbReference type="AlphaFoldDB" id="A0A2V2MXN2"/>
<evidence type="ECO:0000313" key="7">
    <source>
        <dbReference type="EMBL" id="PWR72169.1"/>
    </source>
</evidence>
<organism evidence="7 8">
    <name type="scientific">Methanospirillum lacunae</name>
    <dbReference type="NCBI Taxonomy" id="668570"/>
    <lineage>
        <taxon>Archaea</taxon>
        <taxon>Methanobacteriati</taxon>
        <taxon>Methanobacteriota</taxon>
        <taxon>Stenosarchaea group</taxon>
        <taxon>Methanomicrobia</taxon>
        <taxon>Methanomicrobiales</taxon>
        <taxon>Methanospirillaceae</taxon>
        <taxon>Methanospirillum</taxon>
    </lineage>
</organism>
<keyword evidence="4 5" id="KW-0119">Carbohydrate metabolism</keyword>
<dbReference type="RefSeq" id="WP_109968658.1">
    <property type="nucleotide sequence ID" value="NZ_CP176093.1"/>
</dbReference>
<comment type="cofactor">
    <cofactor evidence="5">
        <name>Mg(2+)</name>
        <dbReference type="ChEBI" id="CHEBI:18420"/>
    </cofactor>
</comment>